<accession>A0A4Z0GTA4</accession>
<evidence type="ECO:0000313" key="3">
    <source>
        <dbReference type="Proteomes" id="UP000298347"/>
    </source>
</evidence>
<keyword evidence="3" id="KW-1185">Reference proteome</keyword>
<protein>
    <submittedName>
        <fullName evidence="2">ArsR family transcriptional regulator</fullName>
    </submittedName>
</protein>
<dbReference type="PANTHER" id="PTHR38600">
    <property type="entry name" value="TRANSCRIPTIONAL REGULATORY PROTEIN"/>
    <property type="match status" value="1"/>
</dbReference>
<dbReference type="AlphaFoldDB" id="A0A4Z0GTA4"/>
<proteinExistence type="predicted"/>
<comment type="caution">
    <text evidence="2">The sequence shown here is derived from an EMBL/GenBank/DDBJ whole genome shotgun (WGS) entry which is preliminary data.</text>
</comment>
<dbReference type="GO" id="GO:0003677">
    <property type="term" value="F:DNA binding"/>
    <property type="evidence" value="ECO:0007669"/>
    <property type="project" value="UniProtKB-KW"/>
</dbReference>
<organism evidence="2 3">
    <name type="scientific">Sporolactobacillus shoreae</name>
    <dbReference type="NCBI Taxonomy" id="1465501"/>
    <lineage>
        <taxon>Bacteria</taxon>
        <taxon>Bacillati</taxon>
        <taxon>Bacillota</taxon>
        <taxon>Bacilli</taxon>
        <taxon>Bacillales</taxon>
        <taxon>Sporolactobacillaceae</taxon>
        <taxon>Sporolactobacillus</taxon>
    </lineage>
</organism>
<dbReference type="EMBL" id="SRJD01000001">
    <property type="protein sequence ID" value="TGB00449.1"/>
    <property type="molecule type" value="Genomic_DNA"/>
</dbReference>
<dbReference type="CDD" id="cd00090">
    <property type="entry name" value="HTH_ARSR"/>
    <property type="match status" value="1"/>
</dbReference>
<dbReference type="Pfam" id="PF12840">
    <property type="entry name" value="HTH_20"/>
    <property type="match status" value="1"/>
</dbReference>
<dbReference type="Proteomes" id="UP000298347">
    <property type="component" value="Unassembled WGS sequence"/>
</dbReference>
<dbReference type="PANTHER" id="PTHR38600:SF2">
    <property type="entry name" value="SLL0088 PROTEIN"/>
    <property type="match status" value="1"/>
</dbReference>
<evidence type="ECO:0000313" key="2">
    <source>
        <dbReference type="EMBL" id="TGB00449.1"/>
    </source>
</evidence>
<dbReference type="OrthoDB" id="1691727at2"/>
<dbReference type="RefSeq" id="WP_135347093.1">
    <property type="nucleotide sequence ID" value="NZ_SRJD01000001.1"/>
</dbReference>
<dbReference type="InterPro" id="IPR036390">
    <property type="entry name" value="WH_DNA-bd_sf"/>
</dbReference>
<name>A0A4Z0GTA4_9BACL</name>
<gene>
    <name evidence="2" type="ORF">E4665_01885</name>
</gene>
<dbReference type="Gene3D" id="1.10.10.10">
    <property type="entry name" value="Winged helix-like DNA-binding domain superfamily/Winged helix DNA-binding domain"/>
    <property type="match status" value="1"/>
</dbReference>
<evidence type="ECO:0000256" key="1">
    <source>
        <dbReference type="ARBA" id="ARBA00023125"/>
    </source>
</evidence>
<reference evidence="2 3" key="1">
    <citation type="journal article" date="2015" name="Int. J. Syst. Evol. Microbiol.">
        <title>Sporolactobacillus shoreae sp. nov. and Sporolactobacillus spathodeae sp. nov., two spore-forming lactic acid bacteria isolated from tree barks in Thailand.</title>
        <authorList>
            <person name="Thamacharoensuk T."/>
            <person name="Kitahara M."/>
            <person name="Ohkuma M."/>
            <person name="Thongchul N."/>
            <person name="Tanasupawat S."/>
        </authorList>
    </citation>
    <scope>NUCLEOTIDE SEQUENCE [LARGE SCALE GENOMIC DNA]</scope>
    <source>
        <strain evidence="2 3">BK92</strain>
    </source>
</reference>
<dbReference type="InterPro" id="IPR036388">
    <property type="entry name" value="WH-like_DNA-bd_sf"/>
</dbReference>
<keyword evidence="1" id="KW-0238">DNA-binding</keyword>
<dbReference type="SUPFAM" id="SSF46785">
    <property type="entry name" value="Winged helix' DNA-binding domain"/>
    <property type="match status" value="1"/>
</dbReference>
<dbReference type="InterPro" id="IPR011991">
    <property type="entry name" value="ArsR-like_HTH"/>
</dbReference>
<sequence>MNDFFYITDLEQLRVFSDPLRVKILWSFYGHEKTGKMLADEFNMAPPKIRYHLTELERVGLVKVVRTELKNGIQQKFYLPVAEKFSLEKVSSLLNGENFSNLDDVLKENAFYALEEMRRNLAEASFEKHELLQISYKVSLTRQEKKELAGKLTEIYEFVQQKSNRKTAESTQNYYINLTMFPIVKDPKA</sequence>